<name>A0A0R1UPR6_9LACO</name>
<dbReference type="AlphaFoldDB" id="A0A0R1UPR6"/>
<organism evidence="2 3">
    <name type="scientific">Limosilactobacillus equigenerosi DSM 18793 = JCM 14505</name>
    <dbReference type="NCBI Taxonomy" id="1423742"/>
    <lineage>
        <taxon>Bacteria</taxon>
        <taxon>Bacillati</taxon>
        <taxon>Bacillota</taxon>
        <taxon>Bacilli</taxon>
        <taxon>Lactobacillales</taxon>
        <taxon>Lactobacillaceae</taxon>
        <taxon>Limosilactobacillus</taxon>
    </lineage>
</organism>
<dbReference type="OrthoDB" id="2249484at2"/>
<dbReference type="Proteomes" id="UP000051084">
    <property type="component" value="Unassembled WGS sequence"/>
</dbReference>
<dbReference type="RefSeq" id="WP_054652313.1">
    <property type="nucleotide sequence ID" value="NZ_AZGC01000026.1"/>
</dbReference>
<dbReference type="STRING" id="417373.GCA_001570685_00081"/>
<reference evidence="2 3" key="1">
    <citation type="journal article" date="2015" name="Genome Announc.">
        <title>Expanding the biotechnology potential of lactobacilli through comparative genomics of 213 strains and associated genera.</title>
        <authorList>
            <person name="Sun Z."/>
            <person name="Harris H.M."/>
            <person name="McCann A."/>
            <person name="Guo C."/>
            <person name="Argimon S."/>
            <person name="Zhang W."/>
            <person name="Yang X."/>
            <person name="Jeffery I.B."/>
            <person name="Cooney J.C."/>
            <person name="Kagawa T.F."/>
            <person name="Liu W."/>
            <person name="Song Y."/>
            <person name="Salvetti E."/>
            <person name="Wrobel A."/>
            <person name="Rasinkangas P."/>
            <person name="Parkhill J."/>
            <person name="Rea M.C."/>
            <person name="O'Sullivan O."/>
            <person name="Ritari J."/>
            <person name="Douillard F.P."/>
            <person name="Paul Ross R."/>
            <person name="Yang R."/>
            <person name="Briner A.E."/>
            <person name="Felis G.E."/>
            <person name="de Vos W.M."/>
            <person name="Barrangou R."/>
            <person name="Klaenhammer T.R."/>
            <person name="Caufield P.W."/>
            <person name="Cui Y."/>
            <person name="Zhang H."/>
            <person name="O'Toole P.W."/>
        </authorList>
    </citation>
    <scope>NUCLEOTIDE SEQUENCE [LARGE SCALE GENOMIC DNA]</scope>
    <source>
        <strain evidence="2 3">DSM 18793</strain>
    </source>
</reference>
<evidence type="ECO:0000313" key="2">
    <source>
        <dbReference type="EMBL" id="KRL95118.1"/>
    </source>
</evidence>
<sequence>MKLPLVYRDTMRRFGFAVVIMVVVMIGLQLFSLLFASSMSWDDIVKQLYVTLTTSLGALTVFGYLIVPYSEFKLGMQNGQTRRQIWLSQFMGVITLSLITCLLWLTRDGNWAQVGMAFLGQLSGISTMLAIGNGFALLSRKWKLIVGIGGPIALIALLVRVITWMVKYWHPSEASMQHLADVLTMHGSSVSLVIYSVIWILIMLLISYGFMMRMQLRRD</sequence>
<keyword evidence="1" id="KW-0472">Membrane</keyword>
<feature type="transmembrane region" description="Helical" evidence="1">
    <location>
        <begin position="192"/>
        <end position="211"/>
    </location>
</feature>
<evidence type="ECO:0000256" key="1">
    <source>
        <dbReference type="SAM" id="Phobius"/>
    </source>
</evidence>
<feature type="transmembrane region" description="Helical" evidence="1">
    <location>
        <begin position="87"/>
        <end position="105"/>
    </location>
</feature>
<dbReference type="EMBL" id="AZGC01000026">
    <property type="protein sequence ID" value="KRL95118.1"/>
    <property type="molecule type" value="Genomic_DNA"/>
</dbReference>
<feature type="transmembrane region" description="Helical" evidence="1">
    <location>
        <begin position="111"/>
        <end position="132"/>
    </location>
</feature>
<feature type="transmembrane region" description="Helical" evidence="1">
    <location>
        <begin position="14"/>
        <end position="36"/>
    </location>
</feature>
<keyword evidence="1" id="KW-0812">Transmembrane</keyword>
<evidence type="ECO:0000313" key="3">
    <source>
        <dbReference type="Proteomes" id="UP000051084"/>
    </source>
</evidence>
<gene>
    <name evidence="2" type="ORF">FC21_GL001166</name>
</gene>
<feature type="transmembrane region" description="Helical" evidence="1">
    <location>
        <begin position="48"/>
        <end position="67"/>
    </location>
</feature>
<accession>A0A0R1UPR6</accession>
<dbReference type="PATRIC" id="fig|1423742.4.peg.1209"/>
<proteinExistence type="predicted"/>
<keyword evidence="3" id="KW-1185">Reference proteome</keyword>
<feature type="transmembrane region" description="Helical" evidence="1">
    <location>
        <begin position="144"/>
        <end position="166"/>
    </location>
</feature>
<protein>
    <submittedName>
        <fullName evidence="2">Uncharacterized protein</fullName>
    </submittedName>
</protein>
<comment type="caution">
    <text evidence="2">The sequence shown here is derived from an EMBL/GenBank/DDBJ whole genome shotgun (WGS) entry which is preliminary data.</text>
</comment>
<keyword evidence="1" id="KW-1133">Transmembrane helix</keyword>